<evidence type="ECO:0000259" key="5">
    <source>
        <dbReference type="PROSITE" id="PS50943"/>
    </source>
</evidence>
<keyword evidence="7" id="KW-1185">Reference proteome</keyword>
<sequence>MQSRSGAPTLEAVAKRAGVSRATVSRVVNGSPKVTPDVLASVRQAIEELGYVPNRAARSLASRRTQAIALVVPEDTAKVFDEPYFAQIVQGVATHLATTDYALSLLISSAGSTEKTRRYLLGGNVDGAVVVSHHKDDPLLEGVAGTLPLVFGGRPFEPVPPHTHYVDADNVGGARAAVEHLVKLGRRRIATIAGPADMTAGQDRLRGWEEALVAAGLQADLAERGDFSPASGAKAMRALLATGAPIDGVFAANDQMALGAYAVLAEHDLRIPEDVAIVGFDDDRAASTALPPLTSVAQPSSEMGAEMARLLIQLIDGKGSVPEATVMPTELHVRASSAAQLKLSA</sequence>
<dbReference type="PROSITE" id="PS50943">
    <property type="entry name" value="HTH_CROC1"/>
    <property type="match status" value="1"/>
</dbReference>
<accession>A0A399JBE5</accession>
<evidence type="ECO:0000259" key="4">
    <source>
        <dbReference type="PROSITE" id="PS50932"/>
    </source>
</evidence>
<dbReference type="SMART" id="SM00354">
    <property type="entry name" value="HTH_LACI"/>
    <property type="match status" value="1"/>
</dbReference>
<dbReference type="GO" id="GO:0003700">
    <property type="term" value="F:DNA-binding transcription factor activity"/>
    <property type="evidence" value="ECO:0007669"/>
    <property type="project" value="TreeGrafter"/>
</dbReference>
<dbReference type="Gene3D" id="1.10.260.40">
    <property type="entry name" value="lambda repressor-like DNA-binding domains"/>
    <property type="match status" value="1"/>
</dbReference>
<keyword evidence="1" id="KW-0805">Transcription regulation</keyword>
<dbReference type="InterPro" id="IPR001387">
    <property type="entry name" value="Cro/C1-type_HTH"/>
</dbReference>
<dbReference type="SUPFAM" id="SSF53822">
    <property type="entry name" value="Periplasmic binding protein-like I"/>
    <property type="match status" value="1"/>
</dbReference>
<feature type="domain" description="HTH lacI-type" evidence="4">
    <location>
        <begin position="8"/>
        <end position="62"/>
    </location>
</feature>
<evidence type="ECO:0000256" key="2">
    <source>
        <dbReference type="ARBA" id="ARBA00023125"/>
    </source>
</evidence>
<comment type="caution">
    <text evidence="6">The sequence shown here is derived from an EMBL/GenBank/DDBJ whole genome shotgun (WGS) entry which is preliminary data.</text>
</comment>
<dbReference type="GO" id="GO:0000976">
    <property type="term" value="F:transcription cis-regulatory region binding"/>
    <property type="evidence" value="ECO:0007669"/>
    <property type="project" value="TreeGrafter"/>
</dbReference>
<evidence type="ECO:0000256" key="3">
    <source>
        <dbReference type="ARBA" id="ARBA00023163"/>
    </source>
</evidence>
<dbReference type="Pfam" id="PF13377">
    <property type="entry name" value="Peripla_BP_3"/>
    <property type="match status" value="1"/>
</dbReference>
<dbReference type="PROSITE" id="PS50932">
    <property type="entry name" value="HTH_LACI_2"/>
    <property type="match status" value="1"/>
</dbReference>
<evidence type="ECO:0000313" key="7">
    <source>
        <dbReference type="Proteomes" id="UP000265419"/>
    </source>
</evidence>
<protein>
    <submittedName>
        <fullName evidence="6">LacI family transcriptional regulator</fullName>
    </submittedName>
</protein>
<organism evidence="6 7">
    <name type="scientific">Galactobacter valiniphilus</name>
    <dbReference type="NCBI Taxonomy" id="2676122"/>
    <lineage>
        <taxon>Bacteria</taxon>
        <taxon>Bacillati</taxon>
        <taxon>Actinomycetota</taxon>
        <taxon>Actinomycetes</taxon>
        <taxon>Micrococcales</taxon>
        <taxon>Micrococcaceae</taxon>
        <taxon>Galactobacter</taxon>
    </lineage>
</organism>
<dbReference type="Proteomes" id="UP000265419">
    <property type="component" value="Unassembled WGS sequence"/>
</dbReference>
<keyword evidence="2" id="KW-0238">DNA-binding</keyword>
<dbReference type="CDD" id="cd01392">
    <property type="entry name" value="HTH_LacI"/>
    <property type="match status" value="1"/>
</dbReference>
<reference evidence="6 7" key="1">
    <citation type="submission" date="2018-07" db="EMBL/GenBank/DDBJ databases">
        <title>Arthrobacter sp. nov., isolated from raw cow's milk with high bacterial count.</title>
        <authorList>
            <person name="Hahne J."/>
            <person name="Isele D."/>
            <person name="Lipski A."/>
        </authorList>
    </citation>
    <scope>NUCLEOTIDE SEQUENCE [LARGE SCALE GENOMIC DNA]</scope>
    <source>
        <strain evidence="6 7">JZ R-35</strain>
    </source>
</reference>
<dbReference type="EMBL" id="QQXK01000019">
    <property type="protein sequence ID" value="RII41857.1"/>
    <property type="molecule type" value="Genomic_DNA"/>
</dbReference>
<dbReference type="InterPro" id="IPR010982">
    <property type="entry name" value="Lambda_DNA-bd_dom_sf"/>
</dbReference>
<dbReference type="CDD" id="cd06267">
    <property type="entry name" value="PBP1_LacI_sugar_binding-like"/>
    <property type="match status" value="1"/>
</dbReference>
<gene>
    <name evidence="6" type="ORF">DWB68_10020</name>
</gene>
<name>A0A399JBE5_9MICC</name>
<dbReference type="RefSeq" id="WP_119425007.1">
    <property type="nucleotide sequence ID" value="NZ_QQXK01000019.1"/>
</dbReference>
<feature type="domain" description="HTH cro/C1-type" evidence="5">
    <location>
        <begin position="9"/>
        <end position="52"/>
    </location>
</feature>
<dbReference type="SUPFAM" id="SSF47413">
    <property type="entry name" value="lambda repressor-like DNA-binding domains"/>
    <property type="match status" value="1"/>
</dbReference>
<dbReference type="AlphaFoldDB" id="A0A399JBE5"/>
<dbReference type="InterPro" id="IPR046335">
    <property type="entry name" value="LacI/GalR-like_sensor"/>
</dbReference>
<dbReference type="Pfam" id="PF00356">
    <property type="entry name" value="LacI"/>
    <property type="match status" value="1"/>
</dbReference>
<evidence type="ECO:0000256" key="1">
    <source>
        <dbReference type="ARBA" id="ARBA00023015"/>
    </source>
</evidence>
<dbReference type="PANTHER" id="PTHR30146:SF109">
    <property type="entry name" value="HTH-TYPE TRANSCRIPTIONAL REGULATOR GALS"/>
    <property type="match status" value="1"/>
</dbReference>
<dbReference type="InterPro" id="IPR000843">
    <property type="entry name" value="HTH_LacI"/>
</dbReference>
<dbReference type="PANTHER" id="PTHR30146">
    <property type="entry name" value="LACI-RELATED TRANSCRIPTIONAL REPRESSOR"/>
    <property type="match status" value="1"/>
</dbReference>
<evidence type="ECO:0000313" key="6">
    <source>
        <dbReference type="EMBL" id="RII41857.1"/>
    </source>
</evidence>
<proteinExistence type="predicted"/>
<dbReference type="InterPro" id="IPR028082">
    <property type="entry name" value="Peripla_BP_I"/>
</dbReference>
<dbReference type="Gene3D" id="3.40.50.2300">
    <property type="match status" value="2"/>
</dbReference>
<keyword evidence="3" id="KW-0804">Transcription</keyword>